<dbReference type="AlphaFoldDB" id="A0A0E0REU8"/>
<organism evidence="2 3">
    <name type="scientific">Oryza rufipogon</name>
    <name type="common">Brownbeard rice</name>
    <name type="synonym">Asian wild rice</name>
    <dbReference type="NCBI Taxonomy" id="4529"/>
    <lineage>
        <taxon>Eukaryota</taxon>
        <taxon>Viridiplantae</taxon>
        <taxon>Streptophyta</taxon>
        <taxon>Embryophyta</taxon>
        <taxon>Tracheophyta</taxon>
        <taxon>Spermatophyta</taxon>
        <taxon>Magnoliopsida</taxon>
        <taxon>Liliopsida</taxon>
        <taxon>Poales</taxon>
        <taxon>Poaceae</taxon>
        <taxon>BOP clade</taxon>
        <taxon>Oryzoideae</taxon>
        <taxon>Oryzeae</taxon>
        <taxon>Oryzinae</taxon>
        <taxon>Oryza</taxon>
    </lineage>
</organism>
<dbReference type="Proteomes" id="UP000008022">
    <property type="component" value="Unassembled WGS sequence"/>
</dbReference>
<sequence>MQALTRSTSLCTHLVAPMLSLSSLANHGKITAKETVKRTIGKVARDRLDVDERMGTVLASWRKTAGRGRPGGSRPAAEAEIQGADPRGRGGRAGLVGTGGGPGGRGDDGDGRTGPPVPCCVQRRRRQPCMRGSVGHAGGAPWRSAEDEVLAATQDRRLL</sequence>
<name>A0A0E0REU8_ORYRU</name>
<reference evidence="3" key="1">
    <citation type="submission" date="2013-06" db="EMBL/GenBank/DDBJ databases">
        <authorList>
            <person name="Zhao Q."/>
        </authorList>
    </citation>
    <scope>NUCLEOTIDE SEQUENCE</scope>
    <source>
        <strain evidence="3">cv. W1943</strain>
    </source>
</reference>
<accession>A0A0E0REU8</accession>
<dbReference type="HOGENOM" id="CLU_1818948_0_0_1"/>
<feature type="region of interest" description="Disordered" evidence="1">
    <location>
        <begin position="63"/>
        <end position="120"/>
    </location>
</feature>
<evidence type="ECO:0000313" key="2">
    <source>
        <dbReference type="EnsemblPlants" id="ORUFI12G06220.1"/>
    </source>
</evidence>
<dbReference type="OMA" id="VDERMGT"/>
<keyword evidence="3" id="KW-1185">Reference proteome</keyword>
<protein>
    <submittedName>
        <fullName evidence="2">Uncharacterized protein</fullName>
    </submittedName>
</protein>
<reference evidence="2" key="2">
    <citation type="submission" date="2015-06" db="UniProtKB">
        <authorList>
            <consortium name="EnsemblPlants"/>
        </authorList>
    </citation>
    <scope>IDENTIFICATION</scope>
</reference>
<proteinExistence type="predicted"/>
<evidence type="ECO:0000256" key="1">
    <source>
        <dbReference type="SAM" id="MobiDB-lite"/>
    </source>
</evidence>
<dbReference type="EnsemblPlants" id="ORUFI12G06220.1">
    <property type="protein sequence ID" value="ORUFI12G06220.1"/>
    <property type="gene ID" value="ORUFI12G06220"/>
</dbReference>
<feature type="compositionally biased region" description="Gly residues" evidence="1">
    <location>
        <begin position="91"/>
        <end position="104"/>
    </location>
</feature>
<dbReference type="Gramene" id="ORUFI12G06220.1">
    <property type="protein sequence ID" value="ORUFI12G06220.1"/>
    <property type="gene ID" value="ORUFI12G06220"/>
</dbReference>
<feature type="region of interest" description="Disordered" evidence="1">
    <location>
        <begin position="126"/>
        <end position="145"/>
    </location>
</feature>
<evidence type="ECO:0000313" key="3">
    <source>
        <dbReference type="Proteomes" id="UP000008022"/>
    </source>
</evidence>